<dbReference type="Proteomes" id="UP000248066">
    <property type="component" value="Unassembled WGS sequence"/>
</dbReference>
<feature type="transmembrane region" description="Helical" evidence="1">
    <location>
        <begin position="152"/>
        <end position="167"/>
    </location>
</feature>
<feature type="transmembrane region" description="Helical" evidence="1">
    <location>
        <begin position="84"/>
        <end position="101"/>
    </location>
</feature>
<evidence type="ECO:0000256" key="1">
    <source>
        <dbReference type="SAM" id="Phobius"/>
    </source>
</evidence>
<feature type="transmembrane region" description="Helical" evidence="1">
    <location>
        <begin position="12"/>
        <end position="30"/>
    </location>
</feature>
<gene>
    <name evidence="2" type="ORF">CR205_04150</name>
</gene>
<protein>
    <submittedName>
        <fullName evidence="2">Uncharacterized protein</fullName>
    </submittedName>
</protein>
<dbReference type="OrthoDB" id="2440835at2"/>
<dbReference type="RefSeq" id="WP_110517234.1">
    <property type="nucleotide sequence ID" value="NZ_PDOF01000001.1"/>
</dbReference>
<evidence type="ECO:0000313" key="3">
    <source>
        <dbReference type="Proteomes" id="UP000248066"/>
    </source>
</evidence>
<organism evidence="2 3">
    <name type="scientific">Alteribacter lacisalsi</name>
    <dbReference type="NCBI Taxonomy" id="2045244"/>
    <lineage>
        <taxon>Bacteria</taxon>
        <taxon>Bacillati</taxon>
        <taxon>Bacillota</taxon>
        <taxon>Bacilli</taxon>
        <taxon>Bacillales</taxon>
        <taxon>Bacillaceae</taxon>
        <taxon>Alteribacter</taxon>
    </lineage>
</organism>
<comment type="caution">
    <text evidence="2">The sequence shown here is derived from an EMBL/GenBank/DDBJ whole genome shotgun (WGS) entry which is preliminary data.</text>
</comment>
<accession>A0A2W0H7F1</accession>
<dbReference type="AlphaFoldDB" id="A0A2W0H7F1"/>
<keyword evidence="3" id="KW-1185">Reference proteome</keyword>
<feature type="transmembrane region" description="Helical" evidence="1">
    <location>
        <begin position="113"/>
        <end position="132"/>
    </location>
</feature>
<name>A0A2W0H7F1_9BACI</name>
<keyword evidence="1" id="KW-1133">Transmembrane helix</keyword>
<reference evidence="2 3" key="1">
    <citation type="submission" date="2017-10" db="EMBL/GenBank/DDBJ databases">
        <title>Bacillus sp. nov., a halophilic bacterium isolated from a Yangshapao Lake.</title>
        <authorList>
            <person name="Wang H."/>
        </authorList>
    </citation>
    <scope>NUCLEOTIDE SEQUENCE [LARGE SCALE GENOMIC DNA]</scope>
    <source>
        <strain evidence="2 3">YSP-3</strain>
    </source>
</reference>
<proteinExistence type="predicted"/>
<keyword evidence="1" id="KW-0812">Transmembrane</keyword>
<sequence length="228" mass="25525">MYNAVQLGQIIIPYWMIYIGLSLSAAFLYLKFFSPFKGKDGRNVRDKTANMIILFAVVFQFGSALYNLPLLIRDPLAVLSYPSGTKEFYTGLAVVIVYALYMHRKKLMSLHHTFSGLFFVLITADFLFSFLTGRSGEELSSGLFPFVSHHPLSLYTMILSAGILVLISKNAIRIRHAALIFALGKWGISLFDSSDMFFHLYGMNSFYILLAAAALLLTASDLTRKESG</sequence>
<feature type="transmembrane region" description="Helical" evidence="1">
    <location>
        <begin position="51"/>
        <end position="72"/>
    </location>
</feature>
<evidence type="ECO:0000313" key="2">
    <source>
        <dbReference type="EMBL" id="PYZ97793.1"/>
    </source>
</evidence>
<keyword evidence="1" id="KW-0472">Membrane</keyword>
<feature type="transmembrane region" description="Helical" evidence="1">
    <location>
        <begin position="197"/>
        <end position="217"/>
    </location>
</feature>
<dbReference type="EMBL" id="PDOF01000001">
    <property type="protein sequence ID" value="PYZ97793.1"/>
    <property type="molecule type" value="Genomic_DNA"/>
</dbReference>